<evidence type="ECO:0000313" key="3">
    <source>
        <dbReference type="EMBL" id="QHB33878.1"/>
    </source>
</evidence>
<dbReference type="RefSeq" id="WP_159679821.1">
    <property type="nucleotide sequence ID" value="NZ_CP043727.1"/>
</dbReference>
<accession>A0A857F305</accession>
<keyword evidence="4" id="KW-1185">Reference proteome</keyword>
<evidence type="ECO:0000256" key="1">
    <source>
        <dbReference type="SAM" id="MobiDB-lite"/>
    </source>
</evidence>
<evidence type="ECO:0000259" key="2">
    <source>
        <dbReference type="Pfam" id="PF02510"/>
    </source>
</evidence>
<dbReference type="KEGG" id="yca:F0T03_18065"/>
<evidence type="ECO:0000313" key="4">
    <source>
        <dbReference type="Proteomes" id="UP000464402"/>
    </source>
</evidence>
<gene>
    <name evidence="3" type="ORF">F0T03_18065</name>
</gene>
<protein>
    <submittedName>
        <fullName evidence="3">Type III secretion protein</fullName>
    </submittedName>
</protein>
<organism evidence="3 4">
    <name type="scientific">Yersinia canariae</name>
    <dbReference type="NCBI Taxonomy" id="2607663"/>
    <lineage>
        <taxon>Bacteria</taxon>
        <taxon>Pseudomonadati</taxon>
        <taxon>Pseudomonadota</taxon>
        <taxon>Gammaproteobacteria</taxon>
        <taxon>Enterobacterales</taxon>
        <taxon>Yersiniaceae</taxon>
        <taxon>Yersinia</taxon>
    </lineage>
</organism>
<proteinExistence type="predicted"/>
<dbReference type="EMBL" id="CP043727">
    <property type="protein sequence ID" value="QHB33878.1"/>
    <property type="molecule type" value="Genomic_DNA"/>
</dbReference>
<dbReference type="Pfam" id="PF02510">
    <property type="entry name" value="SPAN"/>
    <property type="match status" value="1"/>
</dbReference>
<dbReference type="AlphaFoldDB" id="A0A857F305"/>
<feature type="compositionally biased region" description="Basic and acidic residues" evidence="1">
    <location>
        <begin position="338"/>
        <end position="354"/>
    </location>
</feature>
<dbReference type="InterPro" id="IPR056746">
    <property type="entry name" value="SPAN_dom"/>
</dbReference>
<name>A0A857F305_9GAMM</name>
<feature type="domain" description="Surface presentation of antigen" evidence="2">
    <location>
        <begin position="284"/>
        <end position="358"/>
    </location>
</feature>
<reference evidence="4" key="1">
    <citation type="submission" date="2019-09" db="EMBL/GenBank/DDBJ databases">
        <title>Yersinia canariae sp. nov., isolated from a human yersiniosis case.</title>
        <authorList>
            <person name="Nguyen S.V."/>
            <person name="Greig D."/>
            <person name="Hurley D."/>
            <person name="Cao Y."/>
            <person name="McCabe E."/>
            <person name="Mitchell M."/>
            <person name="Jenkins C."/>
            <person name="Fanning S."/>
        </authorList>
    </citation>
    <scope>NUCLEOTIDE SEQUENCE [LARGE SCALE GENOMIC DNA]</scope>
    <source>
        <strain evidence="4">NCTC 14382</strain>
    </source>
</reference>
<sequence length="360" mass="39242">MVAIKQAANSALPDIRKDESTAISRPAMLGADNGQAVTFVQQEAQKKVMQLLAKAKQRKKQAEEQLVSSAFSPMILINSMPVSTQLVLPNMAQLPDSTPVQKPSVWAQGYGIVEKPQAPEKTEEKLAVVTESVGEKNQPALLAHAVVDCVSHSVAPEVKLQPNMTQRDNSGQPLSHSTSERLNNLEIPVAAVFSTADGHKEGQSYPTAYESIPVVSPESQSELPQLETKENALVPDQAFVPVMPQLVAQTPTVTQPDVVKAAPATFISAPPESAATEAKLTVEHRTLSYTFTQWKNSPVVTFELSRAGELTAMTSSAEVQHALQDKHHWLASENSLQFRDEQHDEPRRGQQHPDQEDETS</sequence>
<dbReference type="Proteomes" id="UP000464402">
    <property type="component" value="Chromosome"/>
</dbReference>
<feature type="region of interest" description="Disordered" evidence="1">
    <location>
        <begin position="332"/>
        <end position="360"/>
    </location>
</feature>